<evidence type="ECO:0000313" key="7">
    <source>
        <dbReference type="Proteomes" id="UP001447188"/>
    </source>
</evidence>
<name>A0ABR3GNS1_9PEZI</name>
<comment type="caution">
    <text evidence="6">The sequence shown here is derived from an EMBL/GenBank/DDBJ whole genome shotgun (WGS) entry which is preliminary data.</text>
</comment>
<dbReference type="Proteomes" id="UP001447188">
    <property type="component" value="Unassembled WGS sequence"/>
</dbReference>
<feature type="compositionally biased region" description="Basic and acidic residues" evidence="4">
    <location>
        <begin position="472"/>
        <end position="495"/>
    </location>
</feature>
<dbReference type="PANTHER" id="PTHR19336:SF9">
    <property type="entry name" value="SPINDLE POLE BODY PROTEIN PPC89"/>
    <property type="match status" value="1"/>
</dbReference>
<protein>
    <recommendedName>
        <fullName evidence="5">Cep57 centrosome microtubule-binding domain-containing protein</fullName>
    </recommendedName>
</protein>
<feature type="region of interest" description="Disordered" evidence="4">
    <location>
        <begin position="662"/>
        <end position="682"/>
    </location>
</feature>
<gene>
    <name evidence="6" type="ORF">Q9L58_003473</name>
</gene>
<evidence type="ECO:0000259" key="5">
    <source>
        <dbReference type="Pfam" id="PF06657"/>
    </source>
</evidence>
<feature type="compositionally biased region" description="Low complexity" evidence="4">
    <location>
        <begin position="875"/>
        <end position="884"/>
    </location>
</feature>
<keyword evidence="2" id="KW-0963">Cytoplasm</keyword>
<feature type="region of interest" description="Disordered" evidence="4">
    <location>
        <begin position="1"/>
        <end position="66"/>
    </location>
</feature>
<feature type="region of interest" description="Disordered" evidence="4">
    <location>
        <begin position="1192"/>
        <end position="1252"/>
    </location>
</feature>
<dbReference type="Pfam" id="PF06657">
    <property type="entry name" value="Cep57_MT_bd"/>
    <property type="match status" value="1"/>
</dbReference>
<evidence type="ECO:0000256" key="4">
    <source>
        <dbReference type="SAM" id="MobiDB-lite"/>
    </source>
</evidence>
<keyword evidence="3" id="KW-0206">Cytoskeleton</keyword>
<dbReference type="InterPro" id="IPR051756">
    <property type="entry name" value="Centrosomal_MT-associated"/>
</dbReference>
<dbReference type="InterPro" id="IPR024957">
    <property type="entry name" value="Cep57_MT-bd_dom"/>
</dbReference>
<organism evidence="6 7">
    <name type="scientific">Discina gigas</name>
    <dbReference type="NCBI Taxonomy" id="1032678"/>
    <lineage>
        <taxon>Eukaryota</taxon>
        <taxon>Fungi</taxon>
        <taxon>Dikarya</taxon>
        <taxon>Ascomycota</taxon>
        <taxon>Pezizomycotina</taxon>
        <taxon>Pezizomycetes</taxon>
        <taxon>Pezizales</taxon>
        <taxon>Discinaceae</taxon>
        <taxon>Discina</taxon>
    </lineage>
</organism>
<sequence length="1252" mass="139859">MAYFDDDDTESPSIMSGAHDPDNDRLRLGRALARDFQSTSFSSTSSRGRHNNNKNKNNNNDDDDSCTLDTFDISNDAAGMSTRRLDMLQQTPTIDTQLLDQFPDFSMAGHGIAEDSLEVGRGNGNRGNIDDSLKSVEFSSQQPFSIGGSTRKSDRRLFATVSSPDPGRNLSFSSIQSDPYEIPRRGAAANKGKEKARVPSNLGGQRLGSITNFDLSQIEISTPKNNRAKSGLPGSQGGTKITDFVSNSGSGGSGSRFADIQRSLEFDDDESASESESISIRPRAFAGSRFAGSPKSRANVATGAKRVSRMPETKKNDLTDDLPAIVAKSRKQPPAKIPQNFKSTDAFLHELGLDGTTTTTDLKNRLNQLKDIKGDNTTMGITQQSYLLPQMSDLSELISGYPGDVTRMSYKRGPFNNTRGHKPIDSIPIPHDERAILISMQHLQEKVADLESSKAEAEHRCMKLQDDLRKSEARVRLEQQKTKSAEEILTKKRSGESAPGGSNDDDSQERLKEKHRLELQMDKLNLETSVGSLHSQLEKLTRDLETSKIALKHMQEERNFAVNSVVMAIANGEDLKTSMEGLRGEVDRLRAENYEQEMRGERERGEWKNREERLRRKVKEAKESALLAQDVMREAVRRDAAAAIAMEAAELEAARVERRERRAREKEEQKEAQKEEERATMEEQVRIEQELEEKREQQRVVEQKKKVEKMIEQQLKDNRPDLLYATRSYPGPGGLSAPVNSAFIPSAKSRNGKERAIVLPKRSRKQVTIENEGNETVIRTPQEEFDVEKQNKVYQLQGDDTVMSISPEEIKKIAREINAERRKRKAAATATATATANAVQGAASATEDVKLNKQNKKKPASKPAVVATPEIQTLGSSGESSKKGAAPKKTVRIDNGKGIAKPDEPIVASSVTTKPAVSSDVAQAQAQFPQKRVKKTRLVKKVVFYYDEDTTQTIQLEKEVEEEVSEDENEGLVNEMIQVTAADEQEEGLTAEFEEGLTQEPVRPVSPGVPEVEKAVEVGLRPLPSIGDRVLGLPERIQRVVNHLAEHDPEQCTVCARMTKLQIREHEQRMQNPLADIDNSMAIPAPLLESVSRKKGVARIINGYEEEPTPRPSQPPKRQLSKVVRQLSDEFSHLKLNYQTKVKEFMNLDPTIGKRRRKTLTNEINELAGEMDYKCDQIYALYDVNEDFIRDSSDEEDEGEHEKDERQEAGIGRGESDDEDEYDLTGFTIPEMSMVDESTEGDDSEEEKREHR</sequence>
<dbReference type="PANTHER" id="PTHR19336">
    <property type="entry name" value="UNCHARACTERIZED DUF1167"/>
    <property type="match status" value="1"/>
</dbReference>
<feature type="region of interest" description="Disordered" evidence="4">
    <location>
        <begin position="840"/>
        <end position="902"/>
    </location>
</feature>
<evidence type="ECO:0000256" key="3">
    <source>
        <dbReference type="ARBA" id="ARBA00023212"/>
    </source>
</evidence>
<accession>A0ABR3GNS1</accession>
<reference evidence="6 7" key="1">
    <citation type="submission" date="2024-02" db="EMBL/GenBank/DDBJ databases">
        <title>Discinaceae phylogenomics.</title>
        <authorList>
            <person name="Dirks A.C."/>
            <person name="James T.Y."/>
        </authorList>
    </citation>
    <scope>NUCLEOTIDE SEQUENCE [LARGE SCALE GENOMIC DNA]</scope>
    <source>
        <strain evidence="6 7">ACD0624</strain>
    </source>
</reference>
<proteinExistence type="predicted"/>
<keyword evidence="7" id="KW-1185">Reference proteome</keyword>
<feature type="region of interest" description="Disordered" evidence="4">
    <location>
        <begin position="472"/>
        <end position="510"/>
    </location>
</feature>
<dbReference type="EMBL" id="JBBBZM010000033">
    <property type="protein sequence ID" value="KAL0637584.1"/>
    <property type="molecule type" value="Genomic_DNA"/>
</dbReference>
<feature type="domain" description="Cep57 centrosome microtubule-binding" evidence="5">
    <location>
        <begin position="1108"/>
        <end position="1184"/>
    </location>
</feature>
<evidence type="ECO:0000313" key="6">
    <source>
        <dbReference type="EMBL" id="KAL0637584.1"/>
    </source>
</evidence>
<feature type="compositionally biased region" description="Acidic residues" evidence="4">
    <location>
        <begin position="1"/>
        <end position="10"/>
    </location>
</feature>
<evidence type="ECO:0000256" key="2">
    <source>
        <dbReference type="ARBA" id="ARBA00022490"/>
    </source>
</evidence>
<feature type="region of interest" description="Disordered" evidence="4">
    <location>
        <begin position="221"/>
        <end position="257"/>
    </location>
</feature>
<evidence type="ECO:0000256" key="1">
    <source>
        <dbReference type="ARBA" id="ARBA00004267"/>
    </source>
</evidence>
<feature type="compositionally biased region" description="Basic and acidic residues" evidence="4">
    <location>
        <begin position="891"/>
        <end position="902"/>
    </location>
</feature>
<feature type="region of interest" description="Disordered" evidence="4">
    <location>
        <begin position="288"/>
        <end position="316"/>
    </location>
</feature>
<comment type="subcellular location">
    <subcellularLocation>
        <location evidence="1">Cytoplasm</location>
        <location evidence="1">Cytoskeleton</location>
        <location evidence="1">Microtubule organizing center</location>
    </subcellularLocation>
</comment>